<evidence type="ECO:0000313" key="3">
    <source>
        <dbReference type="EMBL" id="HHS02420.1"/>
    </source>
</evidence>
<dbReference type="InterPro" id="IPR041985">
    <property type="entry name" value="Ribosomal_eL14_KOW"/>
</dbReference>
<protein>
    <submittedName>
        <fullName evidence="3">RNA-binding protein</fullName>
    </submittedName>
</protein>
<comment type="caution">
    <text evidence="3">The sequence shown here is derived from an EMBL/GenBank/DDBJ whole genome shotgun (WGS) entry which is preliminary data.</text>
</comment>
<keyword evidence="2" id="KW-0687">Ribonucleoprotein</keyword>
<sequence length="89" mass="10480">MDLQIGQIVLSKMGRDKNRFFVIFDITDDGYVYLVDGKLRKIKKPKKKKIKHIAPTKFVSEEIKEKILKKKLTDAEVAKVIEEFENRKE</sequence>
<dbReference type="InterPro" id="IPR008991">
    <property type="entry name" value="Translation_prot_SH3-like_sf"/>
</dbReference>
<dbReference type="InterPro" id="IPR014722">
    <property type="entry name" value="Rib_uL2_dom2"/>
</dbReference>
<dbReference type="OMA" id="RFFIIFD"/>
<organism evidence="3">
    <name type="scientific">Caldicellulosiruptor owensensis</name>
    <dbReference type="NCBI Taxonomy" id="55205"/>
    <lineage>
        <taxon>Bacteria</taxon>
        <taxon>Bacillati</taxon>
        <taxon>Bacillota</taxon>
        <taxon>Bacillota incertae sedis</taxon>
        <taxon>Caldicellulosiruptorales</taxon>
        <taxon>Caldicellulosiruptoraceae</taxon>
        <taxon>Caldicellulosiruptor</taxon>
    </lineage>
</organism>
<dbReference type="CDD" id="cd06088">
    <property type="entry name" value="KOW_RPL14"/>
    <property type="match status" value="1"/>
</dbReference>
<evidence type="ECO:0000256" key="2">
    <source>
        <dbReference type="ARBA" id="ARBA00023274"/>
    </source>
</evidence>
<accession>A0A7C5Z9C3</accession>
<dbReference type="GO" id="GO:0005840">
    <property type="term" value="C:ribosome"/>
    <property type="evidence" value="ECO:0007669"/>
    <property type="project" value="UniProtKB-KW"/>
</dbReference>
<evidence type="ECO:0000256" key="1">
    <source>
        <dbReference type="ARBA" id="ARBA00022980"/>
    </source>
</evidence>
<dbReference type="AlphaFoldDB" id="A0A7C5Z9C3"/>
<keyword evidence="1" id="KW-0689">Ribosomal protein</keyword>
<dbReference type="SUPFAM" id="SSF50104">
    <property type="entry name" value="Translation proteins SH3-like domain"/>
    <property type="match status" value="1"/>
</dbReference>
<gene>
    <name evidence="3" type="ORF">ENL71_08035</name>
</gene>
<proteinExistence type="predicted"/>
<dbReference type="EMBL" id="DRUZ01000097">
    <property type="protein sequence ID" value="HHS02420.1"/>
    <property type="molecule type" value="Genomic_DNA"/>
</dbReference>
<reference evidence="3" key="1">
    <citation type="journal article" date="2020" name="mSystems">
        <title>Genome- and Community-Level Interaction Insights into Carbon Utilization and Element Cycling Functions of Hydrothermarchaeota in Hydrothermal Sediment.</title>
        <authorList>
            <person name="Zhou Z."/>
            <person name="Liu Y."/>
            <person name="Xu W."/>
            <person name="Pan J."/>
            <person name="Luo Z.H."/>
            <person name="Li M."/>
        </authorList>
    </citation>
    <scope>NUCLEOTIDE SEQUENCE [LARGE SCALE GENOMIC DNA]</scope>
    <source>
        <strain evidence="3">SpSt-102</strain>
    </source>
</reference>
<name>A0A7C5Z9C3_9FIRM</name>
<dbReference type="Gene3D" id="2.30.30.30">
    <property type="match status" value="1"/>
</dbReference>
<dbReference type="GO" id="GO:1990904">
    <property type="term" value="C:ribonucleoprotein complex"/>
    <property type="evidence" value="ECO:0007669"/>
    <property type="project" value="UniProtKB-KW"/>
</dbReference>